<evidence type="ECO:0000313" key="1">
    <source>
        <dbReference type="EMBL" id="SPH18194.1"/>
    </source>
</evidence>
<proteinExistence type="predicted"/>
<dbReference type="RefSeq" id="WP_108852556.1">
    <property type="nucleotide sequence ID" value="NZ_OMOQ01000001.1"/>
</dbReference>
<evidence type="ECO:0000313" key="2">
    <source>
        <dbReference type="Proteomes" id="UP000244924"/>
    </source>
</evidence>
<dbReference type="InterPro" id="IPR036237">
    <property type="entry name" value="Xyl_isomerase-like_sf"/>
</dbReference>
<sequence length="87" mass="9398">MALDAPCIVYAECSNTVQGNLTTPANDRPKLARDEALAYAANLSELAKWTAGEEMTLSCHHHMGSMIEDAEDIDRLVEGSSPEVALH</sequence>
<protein>
    <submittedName>
        <fullName evidence="1">Inosose dehydratase</fullName>
        <ecNumber evidence="1">4.2.1.44</ecNumber>
    </submittedName>
</protein>
<dbReference type="GO" id="GO:0050114">
    <property type="term" value="F:myo-inosose-2 dehydratase activity"/>
    <property type="evidence" value="ECO:0007669"/>
    <property type="project" value="UniProtKB-EC"/>
</dbReference>
<name>A0A2R8B6J3_9RHOB</name>
<dbReference type="AlphaFoldDB" id="A0A2R8B6J3"/>
<dbReference type="OrthoDB" id="9804047at2"/>
<dbReference type="Proteomes" id="UP000244924">
    <property type="component" value="Unassembled WGS sequence"/>
</dbReference>
<accession>A0A2R8B6J3</accession>
<reference evidence="1 2" key="1">
    <citation type="submission" date="2018-03" db="EMBL/GenBank/DDBJ databases">
        <authorList>
            <person name="Keele B.F."/>
        </authorList>
    </citation>
    <scope>NUCLEOTIDE SEQUENCE [LARGE SCALE GENOMIC DNA]</scope>
    <source>
        <strain evidence="1 2">CECT 8626</strain>
    </source>
</reference>
<keyword evidence="1" id="KW-0456">Lyase</keyword>
<dbReference type="EMBL" id="OMOQ01000001">
    <property type="protein sequence ID" value="SPH18194.1"/>
    <property type="molecule type" value="Genomic_DNA"/>
</dbReference>
<keyword evidence="2" id="KW-1185">Reference proteome</keyword>
<dbReference type="EC" id="4.2.1.44" evidence="1"/>
<dbReference type="SUPFAM" id="SSF51658">
    <property type="entry name" value="Xylose isomerase-like"/>
    <property type="match status" value="1"/>
</dbReference>
<organism evidence="1 2">
    <name type="scientific">Albidovulum aquaemixtae</name>
    <dbReference type="NCBI Taxonomy" id="1542388"/>
    <lineage>
        <taxon>Bacteria</taxon>
        <taxon>Pseudomonadati</taxon>
        <taxon>Pseudomonadota</taxon>
        <taxon>Alphaproteobacteria</taxon>
        <taxon>Rhodobacterales</taxon>
        <taxon>Paracoccaceae</taxon>
        <taxon>Albidovulum</taxon>
    </lineage>
</organism>
<dbReference type="Gene3D" id="3.20.20.150">
    <property type="entry name" value="Divalent-metal-dependent TIM barrel enzymes"/>
    <property type="match status" value="1"/>
</dbReference>
<gene>
    <name evidence="1" type="primary">iolE_3</name>
    <name evidence="1" type="ORF">DEA8626_01726</name>
</gene>